<evidence type="ECO:0000313" key="9">
    <source>
        <dbReference type="Proteomes" id="UP001223336"/>
    </source>
</evidence>
<feature type="domain" description="Cytochrome c" evidence="6">
    <location>
        <begin position="311"/>
        <end position="435"/>
    </location>
</feature>
<sequence>MQATLAITLGALLLPGIANSSSLSVAEGTPQQHEGFAIGGAFFQQPWVSSPASTTARDGLGPLFKANSCIACHVQHGRGHPPLTDTENFLSTIVKLSIPAHSAAQQTAVKTLGIAPEPTYGDHLQTLGIKGLPGEGTPRFTYTEVHGQFKDGETYTLLQPQLHIDGLNYGALHPDTQFSPRVAPPLFGMGLLESIPDAEILANADPDDHNADGISGKPNQVWDIATQQTKLGRFSWKANQPSILQQTADAFRNDIGITSILFPEQPCTTAQTACHALPEGGKPEIPANLLETVVFHVAHQPVPSRRDTDDPQVIQGQKLFNQAGCVACHTPTFPALANQPHQPYSDLLLHDMGEGLADKRPDFAASGNEWRTPPLWGIGLTEKLSGHTRFLHDGRARNLLEAILWHGGEAEAAKQHVLSMHKSEREALLRFLNSL</sequence>
<dbReference type="InterPro" id="IPR051395">
    <property type="entry name" value="Cytochrome_c_Peroxidase/MauG"/>
</dbReference>
<dbReference type="RefSeq" id="WP_308135344.1">
    <property type="nucleotide sequence ID" value="NZ_CP133217.1"/>
</dbReference>
<evidence type="ECO:0000313" key="7">
    <source>
        <dbReference type="EMBL" id="MDQ5769480.1"/>
    </source>
</evidence>
<gene>
    <name evidence="7" type="ORF">RCC75_13135</name>
    <name evidence="8" type="ORF">RCG00_18700</name>
</gene>
<evidence type="ECO:0000256" key="4">
    <source>
        <dbReference type="PROSITE-ProRule" id="PRU00433"/>
    </source>
</evidence>
<name>A0AA51MMA5_9GAMM</name>
<dbReference type="AlphaFoldDB" id="A0AA51MMA5"/>
<keyword evidence="5" id="KW-0732">Signal</keyword>
<dbReference type="PROSITE" id="PS51007">
    <property type="entry name" value="CYTC"/>
    <property type="match status" value="1"/>
</dbReference>
<dbReference type="SUPFAM" id="SSF46626">
    <property type="entry name" value="Cytochrome c"/>
    <property type="match status" value="1"/>
</dbReference>
<keyword evidence="3 4" id="KW-0408">Iron</keyword>
<dbReference type="InterPro" id="IPR036909">
    <property type="entry name" value="Cyt_c-like_dom_sf"/>
</dbReference>
<dbReference type="EMBL" id="CP133217">
    <property type="protein sequence ID" value="WML86309.1"/>
    <property type="molecule type" value="Genomic_DNA"/>
</dbReference>
<reference evidence="8 9" key="1">
    <citation type="submission" date="2023-08" db="EMBL/GenBank/DDBJ databases">
        <title>New molecular markers tilS and rpoB for phylogenetic and monitoring studies of the genus Thiothrix biodiversity.</title>
        <authorList>
            <person name="Ravin N.V."/>
            <person name="Smolyakov D."/>
            <person name="Markov N.D."/>
            <person name="Beletsky A.V."/>
            <person name="Mardanov A.V."/>
            <person name="Rudenko T.S."/>
            <person name="Grabovich M.Y."/>
        </authorList>
    </citation>
    <scope>NUCLEOTIDE SEQUENCE</scope>
    <source>
        <strain evidence="8">DNT52</strain>
        <strain evidence="7 9">H33</strain>
    </source>
</reference>
<dbReference type="Proteomes" id="UP001229862">
    <property type="component" value="Chromosome"/>
</dbReference>
<evidence type="ECO:0000256" key="3">
    <source>
        <dbReference type="ARBA" id="ARBA00023004"/>
    </source>
</evidence>
<evidence type="ECO:0000256" key="2">
    <source>
        <dbReference type="ARBA" id="ARBA00022723"/>
    </source>
</evidence>
<dbReference type="PANTHER" id="PTHR30600:SF4">
    <property type="entry name" value="CYTOCHROME C DOMAIN-CONTAINING PROTEIN"/>
    <property type="match status" value="1"/>
</dbReference>
<dbReference type="GO" id="GO:0004130">
    <property type="term" value="F:cytochrome-c peroxidase activity"/>
    <property type="evidence" value="ECO:0007669"/>
    <property type="project" value="TreeGrafter"/>
</dbReference>
<keyword evidence="2 4" id="KW-0479">Metal-binding</keyword>
<dbReference type="Pfam" id="PF06537">
    <property type="entry name" value="DHOR"/>
    <property type="match status" value="1"/>
</dbReference>
<feature type="signal peptide" evidence="5">
    <location>
        <begin position="1"/>
        <end position="20"/>
    </location>
</feature>
<evidence type="ECO:0000313" key="8">
    <source>
        <dbReference type="EMBL" id="WML86309.1"/>
    </source>
</evidence>
<evidence type="ECO:0000259" key="6">
    <source>
        <dbReference type="PROSITE" id="PS51007"/>
    </source>
</evidence>
<protein>
    <submittedName>
        <fullName evidence="8">Di-heme oxidoredictase family protein</fullName>
    </submittedName>
</protein>
<keyword evidence="9" id="KW-1185">Reference proteome</keyword>
<proteinExistence type="predicted"/>
<organism evidence="8">
    <name type="scientific">Thiothrix subterranea</name>
    <dbReference type="NCBI Taxonomy" id="2735563"/>
    <lineage>
        <taxon>Bacteria</taxon>
        <taxon>Pseudomonadati</taxon>
        <taxon>Pseudomonadota</taxon>
        <taxon>Gammaproteobacteria</taxon>
        <taxon>Thiotrichales</taxon>
        <taxon>Thiotrichaceae</taxon>
        <taxon>Thiothrix</taxon>
    </lineage>
</organism>
<keyword evidence="1 4" id="KW-0349">Heme</keyword>
<dbReference type="InterPro" id="IPR010538">
    <property type="entry name" value="DHOR"/>
</dbReference>
<dbReference type="PANTHER" id="PTHR30600">
    <property type="entry name" value="CYTOCHROME C PEROXIDASE-RELATED"/>
    <property type="match status" value="1"/>
</dbReference>
<evidence type="ECO:0000256" key="5">
    <source>
        <dbReference type="SAM" id="SignalP"/>
    </source>
</evidence>
<dbReference type="PIRSF" id="PIRSF028099">
    <property type="entry name" value="DUF1111"/>
    <property type="match status" value="1"/>
</dbReference>
<dbReference type="InterPro" id="IPR009056">
    <property type="entry name" value="Cyt_c-like_dom"/>
</dbReference>
<evidence type="ECO:0000256" key="1">
    <source>
        <dbReference type="ARBA" id="ARBA00022617"/>
    </source>
</evidence>
<feature type="chain" id="PRO_5041326002" evidence="5">
    <location>
        <begin position="21"/>
        <end position="435"/>
    </location>
</feature>
<dbReference type="Proteomes" id="UP001223336">
    <property type="component" value="Unassembled WGS sequence"/>
</dbReference>
<dbReference type="EMBL" id="JAVFKN010000017">
    <property type="protein sequence ID" value="MDQ5769480.1"/>
    <property type="molecule type" value="Genomic_DNA"/>
</dbReference>
<dbReference type="GO" id="GO:0009055">
    <property type="term" value="F:electron transfer activity"/>
    <property type="evidence" value="ECO:0007669"/>
    <property type="project" value="InterPro"/>
</dbReference>
<dbReference type="Gene3D" id="1.10.760.10">
    <property type="entry name" value="Cytochrome c-like domain"/>
    <property type="match status" value="1"/>
</dbReference>
<dbReference type="GO" id="GO:0020037">
    <property type="term" value="F:heme binding"/>
    <property type="evidence" value="ECO:0007669"/>
    <property type="project" value="InterPro"/>
</dbReference>
<accession>A0AA51MMA5</accession>
<dbReference type="GO" id="GO:0046872">
    <property type="term" value="F:metal ion binding"/>
    <property type="evidence" value="ECO:0007669"/>
    <property type="project" value="UniProtKB-KW"/>
</dbReference>